<evidence type="ECO:0000313" key="2">
    <source>
        <dbReference type="Proteomes" id="UP000192491"/>
    </source>
</evidence>
<protein>
    <submittedName>
        <fullName evidence="1">Uncharacterized protein</fullName>
    </submittedName>
</protein>
<dbReference type="EMBL" id="MTEJ01000139">
    <property type="protein sequence ID" value="OQX09570.1"/>
    <property type="molecule type" value="Genomic_DNA"/>
</dbReference>
<accession>A0A1Y1QMV6</accession>
<dbReference type="AlphaFoldDB" id="A0A1Y1QMV6"/>
<comment type="caution">
    <text evidence="1">The sequence shown here is derived from an EMBL/GenBank/DDBJ whole genome shotgun (WGS) entry which is preliminary data.</text>
</comment>
<reference evidence="1 2" key="1">
    <citation type="submission" date="2017-01" db="EMBL/GenBank/DDBJ databases">
        <title>Novel large sulfur bacteria in the metagenomes of groundwater-fed chemosynthetic microbial mats in the Lake Huron basin.</title>
        <authorList>
            <person name="Sharrar A.M."/>
            <person name="Flood B.E."/>
            <person name="Bailey J.V."/>
            <person name="Jones D.S."/>
            <person name="Biddanda B."/>
            <person name="Ruberg S.A."/>
            <person name="Marcus D.N."/>
            <person name="Dick G.J."/>
        </authorList>
    </citation>
    <scope>NUCLEOTIDE SEQUENCE [LARGE SCALE GENOMIC DNA]</scope>
    <source>
        <strain evidence="1">A8</strain>
    </source>
</reference>
<proteinExistence type="predicted"/>
<organism evidence="1 2">
    <name type="scientific">Thiothrix lacustris</name>
    <dbReference type="NCBI Taxonomy" id="525917"/>
    <lineage>
        <taxon>Bacteria</taxon>
        <taxon>Pseudomonadati</taxon>
        <taxon>Pseudomonadota</taxon>
        <taxon>Gammaproteobacteria</taxon>
        <taxon>Thiotrichales</taxon>
        <taxon>Thiotrichaceae</taxon>
        <taxon>Thiothrix</taxon>
    </lineage>
</organism>
<sequence>MLKHSKSGPLKVALLAISPHNRAILEFFFSGAGRNLFRVVAEAEADAFIFDFDHPDAKDDWQKREALHKPGVVLSVHQAELPNCIWIPKPLTSRALTDAVDRVYALMASREVTHAPAVQRPVISPTAVELEPPLVKHAEAHFRDLPQPFGIPSRTERSANTLRSLVISLPDDEDVDEAVVPQKVSPEPVAPTIVFDPAEADISLEEIDRPVVSAVSQEEAERRWKALCGEQDDVQTVADVALFTPENYLLATVLEAGRMARDTQQTVHLTLAPQQFVLLMPKQGLAYSTIDTLSEEFRALCNNPVQTGQFALHIPSATELEQLEQQAAGDADALLDLEAFVWVSSLLTARGRLGRGVDIEQQISLKYWPNLTRLESFPHIMRIAALWNQRPASALDIAKALSIPQRYVFAFHTAANALNLFEMDQNKLKSREKEMPKQENRGFFSRLLKRLLGGGTK</sequence>
<name>A0A1Y1QMV6_9GAMM</name>
<dbReference type="Proteomes" id="UP000192491">
    <property type="component" value="Unassembled WGS sequence"/>
</dbReference>
<evidence type="ECO:0000313" key="1">
    <source>
        <dbReference type="EMBL" id="OQX09570.1"/>
    </source>
</evidence>
<gene>
    <name evidence="1" type="ORF">BWK73_22450</name>
</gene>